<keyword evidence="6" id="KW-1185">Reference proteome</keyword>
<dbReference type="InterPro" id="IPR027417">
    <property type="entry name" value="P-loop_NTPase"/>
</dbReference>
<evidence type="ECO:0000313" key="6">
    <source>
        <dbReference type="Proteomes" id="UP001497497"/>
    </source>
</evidence>
<dbReference type="SUPFAM" id="SSF52540">
    <property type="entry name" value="P-loop containing nucleoside triphosphate hydrolases"/>
    <property type="match status" value="1"/>
</dbReference>
<dbReference type="Pfam" id="PF04548">
    <property type="entry name" value="AIG1"/>
    <property type="match status" value="1"/>
</dbReference>
<evidence type="ECO:0000256" key="2">
    <source>
        <dbReference type="ARBA" id="ARBA00022741"/>
    </source>
</evidence>
<dbReference type="AlphaFoldDB" id="A0AAV2HMQ0"/>
<protein>
    <recommendedName>
        <fullName evidence="4">AIG1-type G domain-containing protein</fullName>
    </recommendedName>
</protein>
<gene>
    <name evidence="5" type="ORF">GSLYS_00007411001</name>
</gene>
<feature type="non-terminal residue" evidence="5">
    <location>
        <position position="311"/>
    </location>
</feature>
<evidence type="ECO:0000256" key="3">
    <source>
        <dbReference type="ARBA" id="ARBA00023134"/>
    </source>
</evidence>
<proteinExistence type="inferred from homology"/>
<sequence length="311" mass="35068">DVLLIGKTGNGKSAVGNTILGRRAFRSTSSFSSVTKDVEYEMVKFKDCLIKVVDAPGVADTDGISDFEKASKCVAEKMRHAVTVNPEGYHAFLLVIKYGNRFTAEDLFCVRMLKSIFGEDFVRNFCVLLVTCGDRFKEDNEHCQFKEWCEGQEGVFNEILTECNNRAILFDNSTKDAMVRRKQVKELMKTIDNMQFAGRRYTDAHFEEVAAGREKFMQESTKPMIREDTIKQTCLLIQDLEEFSSLEGEAQIKELGELNERATAVKRRVLELDGGTGALQQPIQTVSALVRATSEKMSFLSQCVKEKEDLA</sequence>
<dbReference type="PANTHER" id="PTHR10903">
    <property type="entry name" value="GTPASE, IMAP FAMILY MEMBER-RELATED"/>
    <property type="match status" value="1"/>
</dbReference>
<dbReference type="EMBL" id="CAXITT010000143">
    <property type="protein sequence ID" value="CAL1533435.1"/>
    <property type="molecule type" value="Genomic_DNA"/>
</dbReference>
<evidence type="ECO:0000256" key="1">
    <source>
        <dbReference type="ARBA" id="ARBA00008535"/>
    </source>
</evidence>
<dbReference type="InterPro" id="IPR045058">
    <property type="entry name" value="GIMA/IAN/Toc"/>
</dbReference>
<keyword evidence="2" id="KW-0547">Nucleotide-binding</keyword>
<accession>A0AAV2HMQ0</accession>
<reference evidence="5 6" key="1">
    <citation type="submission" date="2024-04" db="EMBL/GenBank/DDBJ databases">
        <authorList>
            <consortium name="Genoscope - CEA"/>
            <person name="William W."/>
        </authorList>
    </citation>
    <scope>NUCLEOTIDE SEQUENCE [LARGE SCALE GENOMIC DNA]</scope>
</reference>
<dbReference type="Proteomes" id="UP001497497">
    <property type="component" value="Unassembled WGS sequence"/>
</dbReference>
<name>A0AAV2HMQ0_LYMST</name>
<dbReference type="PROSITE" id="PS51720">
    <property type="entry name" value="G_AIG1"/>
    <property type="match status" value="1"/>
</dbReference>
<dbReference type="InterPro" id="IPR006703">
    <property type="entry name" value="G_AIG1"/>
</dbReference>
<evidence type="ECO:0000259" key="4">
    <source>
        <dbReference type="PROSITE" id="PS51720"/>
    </source>
</evidence>
<dbReference type="PANTHER" id="PTHR10903:SF184">
    <property type="entry name" value="GTP-BINDING PROTEIN A"/>
    <property type="match status" value="1"/>
</dbReference>
<keyword evidence="3" id="KW-0342">GTP-binding</keyword>
<dbReference type="Gene3D" id="3.40.50.300">
    <property type="entry name" value="P-loop containing nucleotide triphosphate hydrolases"/>
    <property type="match status" value="1"/>
</dbReference>
<feature type="non-terminal residue" evidence="5">
    <location>
        <position position="1"/>
    </location>
</feature>
<dbReference type="FunFam" id="3.40.50.300:FF:000840">
    <property type="entry name" value="Immune-associated nucleotide-binding protein 9"/>
    <property type="match status" value="1"/>
</dbReference>
<comment type="similarity">
    <text evidence="1">Belongs to the TRAFAC class TrmE-Era-EngA-EngB-Septin-like GTPase superfamily. AIG1/Toc34/Toc159-like paraseptin GTPase family. IAN subfamily.</text>
</comment>
<organism evidence="5 6">
    <name type="scientific">Lymnaea stagnalis</name>
    <name type="common">Great pond snail</name>
    <name type="synonym">Helix stagnalis</name>
    <dbReference type="NCBI Taxonomy" id="6523"/>
    <lineage>
        <taxon>Eukaryota</taxon>
        <taxon>Metazoa</taxon>
        <taxon>Spiralia</taxon>
        <taxon>Lophotrochozoa</taxon>
        <taxon>Mollusca</taxon>
        <taxon>Gastropoda</taxon>
        <taxon>Heterobranchia</taxon>
        <taxon>Euthyneura</taxon>
        <taxon>Panpulmonata</taxon>
        <taxon>Hygrophila</taxon>
        <taxon>Lymnaeoidea</taxon>
        <taxon>Lymnaeidae</taxon>
        <taxon>Lymnaea</taxon>
    </lineage>
</organism>
<comment type="caution">
    <text evidence="5">The sequence shown here is derived from an EMBL/GenBank/DDBJ whole genome shotgun (WGS) entry which is preliminary data.</text>
</comment>
<dbReference type="GO" id="GO:0005525">
    <property type="term" value="F:GTP binding"/>
    <property type="evidence" value="ECO:0007669"/>
    <property type="project" value="UniProtKB-KW"/>
</dbReference>
<feature type="domain" description="AIG1-type G" evidence="4">
    <location>
        <begin position="1"/>
        <end position="210"/>
    </location>
</feature>
<evidence type="ECO:0000313" key="5">
    <source>
        <dbReference type="EMBL" id="CAL1533435.1"/>
    </source>
</evidence>